<dbReference type="EMBL" id="CM010723">
    <property type="protein sequence ID" value="RZC75816.1"/>
    <property type="molecule type" value="Genomic_DNA"/>
</dbReference>
<reference evidence="3 4" key="1">
    <citation type="journal article" date="2018" name="Science">
        <title>The opium poppy genome and morphinan production.</title>
        <authorList>
            <person name="Guo L."/>
            <person name="Winzer T."/>
            <person name="Yang X."/>
            <person name="Li Y."/>
            <person name="Ning Z."/>
            <person name="He Z."/>
            <person name="Teodor R."/>
            <person name="Lu Y."/>
            <person name="Bowser T.A."/>
            <person name="Graham I.A."/>
            <person name="Ye K."/>
        </authorList>
    </citation>
    <scope>NUCLEOTIDE SEQUENCE [LARGE SCALE GENOMIC DNA]</scope>
    <source>
        <strain evidence="4">cv. HN1</strain>
        <tissue evidence="3">Leaves</tissue>
    </source>
</reference>
<dbReference type="PANTHER" id="PTHR21596">
    <property type="entry name" value="RIBONUCLEASE P SUBUNIT P38"/>
    <property type="match status" value="1"/>
</dbReference>
<name>A0A4Y7KSI7_PAPSO</name>
<keyword evidence="1" id="KW-0175">Coiled coil</keyword>
<dbReference type="OrthoDB" id="1862303at2759"/>
<evidence type="ECO:0000256" key="1">
    <source>
        <dbReference type="SAM" id="Coils"/>
    </source>
</evidence>
<evidence type="ECO:0000313" key="4">
    <source>
        <dbReference type="Proteomes" id="UP000316621"/>
    </source>
</evidence>
<dbReference type="PANTHER" id="PTHR21596:SF65">
    <property type="entry name" value="PROTEIN INVOLVED IN DE NOVO 2-RELATED"/>
    <property type="match status" value="1"/>
</dbReference>
<dbReference type="Pfam" id="PF03468">
    <property type="entry name" value="XS"/>
    <property type="match status" value="1"/>
</dbReference>
<accession>A0A4Y7KSI7</accession>
<dbReference type="AlphaFoldDB" id="A0A4Y7KSI7"/>
<evidence type="ECO:0000313" key="3">
    <source>
        <dbReference type="EMBL" id="RZC75816.1"/>
    </source>
</evidence>
<dbReference type="GO" id="GO:0080188">
    <property type="term" value="P:gene silencing by siRNA-directed DNA methylation"/>
    <property type="evidence" value="ECO:0007669"/>
    <property type="project" value="InterPro"/>
</dbReference>
<dbReference type="InterPro" id="IPR045177">
    <property type="entry name" value="FDM1-5/IDN2"/>
</dbReference>
<sequence length="233" mass="27316">MGDHDELPFVGNVNQDEFVYPWTVIIKKPCTSDLGNDRNYVEECGMGLHSKLVLGHGFTHIKVHPLWNQQDHSLSFFVRFKKDLSGFHYATSLAKSFELNGRGKKDWFGEGEKTSRLYGWMAVEDDYMTEGVIGEYLHQLGKLQTVAGILYEEVMEKNRILKKIECMYNETSLRFSNQMDKNDRLERKHSDELREMQQEHDEMKSALDTQRKELEFCRSELEKHKAEIETVKK</sequence>
<dbReference type="Gramene" id="RZC75816">
    <property type="protein sequence ID" value="RZC75816"/>
    <property type="gene ID" value="C5167_000141"/>
</dbReference>
<gene>
    <name evidence="3" type="ORF">C5167_000141</name>
</gene>
<dbReference type="Proteomes" id="UP000316621">
    <property type="component" value="Chromosome 9"/>
</dbReference>
<organism evidence="3 4">
    <name type="scientific">Papaver somniferum</name>
    <name type="common">Opium poppy</name>
    <dbReference type="NCBI Taxonomy" id="3469"/>
    <lineage>
        <taxon>Eukaryota</taxon>
        <taxon>Viridiplantae</taxon>
        <taxon>Streptophyta</taxon>
        <taxon>Embryophyta</taxon>
        <taxon>Tracheophyta</taxon>
        <taxon>Spermatophyta</taxon>
        <taxon>Magnoliopsida</taxon>
        <taxon>Ranunculales</taxon>
        <taxon>Papaveraceae</taxon>
        <taxon>Papaveroideae</taxon>
        <taxon>Papaver</taxon>
    </lineage>
</organism>
<dbReference type="OMA" id="MYAWIAR"/>
<feature type="domain" description="XS" evidence="2">
    <location>
        <begin position="16"/>
        <end position="127"/>
    </location>
</feature>
<dbReference type="InterPro" id="IPR038588">
    <property type="entry name" value="XS_domain_sf"/>
</dbReference>
<feature type="coiled-coil region" evidence="1">
    <location>
        <begin position="182"/>
        <end position="227"/>
    </location>
</feature>
<evidence type="ECO:0000259" key="2">
    <source>
        <dbReference type="Pfam" id="PF03468"/>
    </source>
</evidence>
<keyword evidence="4" id="KW-1185">Reference proteome</keyword>
<dbReference type="Gene3D" id="3.30.70.2890">
    <property type="entry name" value="XS domain"/>
    <property type="match status" value="1"/>
</dbReference>
<proteinExistence type="predicted"/>
<dbReference type="InterPro" id="IPR005380">
    <property type="entry name" value="XS_domain"/>
</dbReference>
<protein>
    <recommendedName>
        <fullName evidence="2">XS domain-containing protein</fullName>
    </recommendedName>
</protein>